<gene>
    <name evidence="3" type="ORF">FRACYDRAFT_239802</name>
</gene>
<dbReference type="GO" id="GO:0005509">
    <property type="term" value="F:calcium ion binding"/>
    <property type="evidence" value="ECO:0007669"/>
    <property type="project" value="InterPro"/>
</dbReference>
<dbReference type="EMBL" id="KV784359">
    <property type="protein sequence ID" value="OEU15122.1"/>
    <property type="molecule type" value="Genomic_DNA"/>
</dbReference>
<keyword evidence="1" id="KW-0106">Calcium</keyword>
<dbReference type="Proteomes" id="UP000095751">
    <property type="component" value="Unassembled WGS sequence"/>
</dbReference>
<keyword evidence="4" id="KW-1185">Reference proteome</keyword>
<dbReference type="AlphaFoldDB" id="A0A1E7FAB5"/>
<feature type="domain" description="EF-hand" evidence="2">
    <location>
        <begin position="326"/>
        <end position="361"/>
    </location>
</feature>
<name>A0A1E7FAB5_9STRA</name>
<dbReference type="SUPFAM" id="SSF47473">
    <property type="entry name" value="EF-hand"/>
    <property type="match status" value="1"/>
</dbReference>
<sequence>MYTSVVGMRTAAITNRLFLHQRHNGTFRVVTTFESMTSTVKRPRCIMSTTICSQQRCFSDIAAGAGTTSGTGTGTKTPLDDSLVSNYKSIPTALEVARVGGVWALTSAKRDKLGELKAALTEGQETLDDVATEEELLDLYFADGLNLIAKVTDTASDTKNTEFYQIHDNGTILNEFSTWLDNQLDPSLPDTVSKSVLESKLEVASAKIDNLLERLPTDQCLVSVRDYLDPAVVDREDKQNNISSNLDSNDTFNMDATSFQDAVSHFRLLLAKSAINQVLKSWKTLTTVSDADLDRAAVEGIALKSDLDTLSLSKVFAFVQKNISGNCSDRLTAAWNLLDRDGDGSLDQEEMNEVVHLCVRIEQEASQALFKEALDIFPVRAPLSAIESDDKPSAPQGWRQRRIEKIAKKNLVQMFQQSCKKHFEVEVEINHRLRCIYSWANKADQDNKMKSVLVDDHGWSGRKRYVELSPKISESEFREVQEIHFTHLNRIGSETITSFRENLWVLQGKGRERKELLRNSALFLSAVSLIDFVILML</sequence>
<proteinExistence type="predicted"/>
<evidence type="ECO:0000256" key="1">
    <source>
        <dbReference type="ARBA" id="ARBA00022837"/>
    </source>
</evidence>
<dbReference type="InterPro" id="IPR002048">
    <property type="entry name" value="EF_hand_dom"/>
</dbReference>
<dbReference type="PROSITE" id="PS00018">
    <property type="entry name" value="EF_HAND_1"/>
    <property type="match status" value="1"/>
</dbReference>
<evidence type="ECO:0000259" key="2">
    <source>
        <dbReference type="PROSITE" id="PS50222"/>
    </source>
</evidence>
<dbReference type="OrthoDB" id="43218at2759"/>
<organism evidence="3 4">
    <name type="scientific">Fragilariopsis cylindrus CCMP1102</name>
    <dbReference type="NCBI Taxonomy" id="635003"/>
    <lineage>
        <taxon>Eukaryota</taxon>
        <taxon>Sar</taxon>
        <taxon>Stramenopiles</taxon>
        <taxon>Ochrophyta</taxon>
        <taxon>Bacillariophyta</taxon>
        <taxon>Bacillariophyceae</taxon>
        <taxon>Bacillariophycidae</taxon>
        <taxon>Bacillariales</taxon>
        <taxon>Bacillariaceae</taxon>
        <taxon>Fragilariopsis</taxon>
    </lineage>
</organism>
<dbReference type="Gene3D" id="1.10.238.10">
    <property type="entry name" value="EF-hand"/>
    <property type="match status" value="1"/>
</dbReference>
<dbReference type="KEGG" id="fcy:FRACYDRAFT_239802"/>
<dbReference type="InterPro" id="IPR018247">
    <property type="entry name" value="EF_Hand_1_Ca_BS"/>
</dbReference>
<dbReference type="InterPro" id="IPR011992">
    <property type="entry name" value="EF-hand-dom_pair"/>
</dbReference>
<reference evidence="3 4" key="1">
    <citation type="submission" date="2016-09" db="EMBL/GenBank/DDBJ databases">
        <title>Extensive genetic diversity and differential bi-allelic expression allows diatom success in the polar Southern Ocean.</title>
        <authorList>
            <consortium name="DOE Joint Genome Institute"/>
            <person name="Mock T."/>
            <person name="Otillar R.P."/>
            <person name="Strauss J."/>
            <person name="Dupont C."/>
            <person name="Frickenhaus S."/>
            <person name="Maumus F."/>
            <person name="Mcmullan M."/>
            <person name="Sanges R."/>
            <person name="Schmutz J."/>
            <person name="Toseland A."/>
            <person name="Valas R."/>
            <person name="Veluchamy A."/>
            <person name="Ward B.J."/>
            <person name="Allen A."/>
            <person name="Barry K."/>
            <person name="Falciatore A."/>
            <person name="Ferrante M."/>
            <person name="Fortunato A.E."/>
            <person name="Gloeckner G."/>
            <person name="Gruber A."/>
            <person name="Hipkin R."/>
            <person name="Janech M."/>
            <person name="Kroth P."/>
            <person name="Leese F."/>
            <person name="Lindquist E."/>
            <person name="Lyon B.R."/>
            <person name="Martin J."/>
            <person name="Mayer C."/>
            <person name="Parker M."/>
            <person name="Quesneville H."/>
            <person name="Raymond J."/>
            <person name="Uhlig C."/>
            <person name="Valentin K.U."/>
            <person name="Worden A.Z."/>
            <person name="Armbrust E.V."/>
            <person name="Bowler C."/>
            <person name="Green B."/>
            <person name="Moulton V."/>
            <person name="Van Oosterhout C."/>
            <person name="Grigoriev I."/>
        </authorList>
    </citation>
    <scope>NUCLEOTIDE SEQUENCE [LARGE SCALE GENOMIC DNA]</scope>
    <source>
        <strain evidence="3 4">CCMP1102</strain>
    </source>
</reference>
<evidence type="ECO:0000313" key="4">
    <source>
        <dbReference type="Proteomes" id="UP000095751"/>
    </source>
</evidence>
<evidence type="ECO:0000313" key="3">
    <source>
        <dbReference type="EMBL" id="OEU15122.1"/>
    </source>
</evidence>
<accession>A0A1E7FAB5</accession>
<dbReference type="InParanoid" id="A0A1E7FAB5"/>
<protein>
    <recommendedName>
        <fullName evidence="2">EF-hand domain-containing protein</fullName>
    </recommendedName>
</protein>
<dbReference type="PROSITE" id="PS50222">
    <property type="entry name" value="EF_HAND_2"/>
    <property type="match status" value="1"/>
</dbReference>